<keyword evidence="4" id="KW-0472">Membrane</keyword>
<dbReference type="GO" id="GO:1902201">
    <property type="term" value="P:negative regulation of bacterial-type flagellum-dependent cell motility"/>
    <property type="evidence" value="ECO:0007669"/>
    <property type="project" value="TreeGrafter"/>
</dbReference>
<dbReference type="PANTHER" id="PTHR45138">
    <property type="entry name" value="REGULATORY COMPONENTS OF SENSORY TRANSDUCTION SYSTEM"/>
    <property type="match status" value="1"/>
</dbReference>
<evidence type="ECO:0000313" key="6">
    <source>
        <dbReference type="EMBL" id="MBB3190310.1"/>
    </source>
</evidence>
<proteinExistence type="predicted"/>
<keyword evidence="4" id="KW-1133">Transmembrane helix</keyword>
<evidence type="ECO:0000256" key="2">
    <source>
        <dbReference type="ARBA" id="ARBA00012528"/>
    </source>
</evidence>
<dbReference type="EMBL" id="JACHXP010000006">
    <property type="protein sequence ID" value="MBB3190310.1"/>
    <property type="molecule type" value="Genomic_DNA"/>
</dbReference>
<dbReference type="CDD" id="cd01949">
    <property type="entry name" value="GGDEF"/>
    <property type="match status" value="1"/>
</dbReference>
<comment type="caution">
    <text evidence="6">The sequence shown here is derived from an EMBL/GenBank/DDBJ whole genome shotgun (WGS) entry which is preliminary data.</text>
</comment>
<feature type="transmembrane region" description="Helical" evidence="4">
    <location>
        <begin position="12"/>
        <end position="33"/>
    </location>
</feature>
<keyword evidence="4" id="KW-0812">Transmembrane</keyword>
<feature type="transmembrane region" description="Helical" evidence="4">
    <location>
        <begin position="180"/>
        <end position="203"/>
    </location>
</feature>
<feature type="domain" description="GGDEF" evidence="5">
    <location>
        <begin position="246"/>
        <end position="378"/>
    </location>
</feature>
<dbReference type="Pfam" id="PF00990">
    <property type="entry name" value="GGDEF"/>
    <property type="match status" value="1"/>
</dbReference>
<organism evidence="6 7">
    <name type="scientific">Halomonas cerina</name>
    <dbReference type="NCBI Taxonomy" id="447424"/>
    <lineage>
        <taxon>Bacteria</taxon>
        <taxon>Pseudomonadati</taxon>
        <taxon>Pseudomonadota</taxon>
        <taxon>Gammaproteobacteria</taxon>
        <taxon>Oceanospirillales</taxon>
        <taxon>Halomonadaceae</taxon>
        <taxon>Halomonas</taxon>
    </lineage>
</organism>
<dbReference type="PROSITE" id="PS50887">
    <property type="entry name" value="GGDEF"/>
    <property type="match status" value="1"/>
</dbReference>
<dbReference type="InterPro" id="IPR043128">
    <property type="entry name" value="Rev_trsase/Diguanyl_cyclase"/>
</dbReference>
<dbReference type="Gene3D" id="3.30.70.270">
    <property type="match status" value="1"/>
</dbReference>
<comment type="catalytic activity">
    <reaction evidence="3">
        <text>2 GTP = 3',3'-c-di-GMP + 2 diphosphate</text>
        <dbReference type="Rhea" id="RHEA:24898"/>
        <dbReference type="ChEBI" id="CHEBI:33019"/>
        <dbReference type="ChEBI" id="CHEBI:37565"/>
        <dbReference type="ChEBI" id="CHEBI:58805"/>
        <dbReference type="EC" id="2.7.7.65"/>
    </reaction>
</comment>
<dbReference type="GO" id="GO:0052621">
    <property type="term" value="F:diguanylate cyclase activity"/>
    <property type="evidence" value="ECO:0007669"/>
    <property type="project" value="UniProtKB-EC"/>
</dbReference>
<protein>
    <recommendedName>
        <fullName evidence="2">diguanylate cyclase</fullName>
        <ecNumber evidence="2">2.7.7.65</ecNumber>
    </recommendedName>
</protein>
<evidence type="ECO:0000256" key="4">
    <source>
        <dbReference type="SAM" id="Phobius"/>
    </source>
</evidence>
<dbReference type="GO" id="GO:0005886">
    <property type="term" value="C:plasma membrane"/>
    <property type="evidence" value="ECO:0007669"/>
    <property type="project" value="TreeGrafter"/>
</dbReference>
<dbReference type="GO" id="GO:0043709">
    <property type="term" value="P:cell adhesion involved in single-species biofilm formation"/>
    <property type="evidence" value="ECO:0007669"/>
    <property type="project" value="TreeGrafter"/>
</dbReference>
<name>A0A839V8J7_9GAMM</name>
<dbReference type="Proteomes" id="UP000547614">
    <property type="component" value="Unassembled WGS sequence"/>
</dbReference>
<sequence>MNAASSRHLQRRLQLAFGVIVTVCTLALLYYVAQARQHVGADYTAMVTDVVRAQQDPVQLRQALESLVDGAAPPPLERLEALLWRIPRRIESLRRQLHRSDLAAEDYASLLEELERAADRLPVLEATVARWGQNAPEARSTEALLAQGLAVESDLAWAYSELNERLHQASADQRRLMERLTLAVGMLLALLVFAVGAVMLMLLRLHQQREAMRHQSRVDALTGLANRRRLQEAAEEAFARRQRHPSPLGLILLDLDHFKTINDAYGHPVGDGVLASFAATLQHQVRRGDIVARMGGEEFAILMPESDLEAGRLLAERIRLATRAMRLSGQAAGHRLTVSIGVAEAWDDEGFDGLYRRADQGLYHAKARGRDRIEAASTPRLSQAAKS</sequence>
<evidence type="ECO:0000259" key="5">
    <source>
        <dbReference type="PROSITE" id="PS50887"/>
    </source>
</evidence>
<dbReference type="SMART" id="SM00267">
    <property type="entry name" value="GGDEF"/>
    <property type="match status" value="1"/>
</dbReference>
<gene>
    <name evidence="6" type="ORF">FHR94_001543</name>
</gene>
<dbReference type="SUPFAM" id="SSF55073">
    <property type="entry name" value="Nucleotide cyclase"/>
    <property type="match status" value="1"/>
</dbReference>
<dbReference type="EC" id="2.7.7.65" evidence="2"/>
<accession>A0A839V8J7</accession>
<evidence type="ECO:0000313" key="7">
    <source>
        <dbReference type="Proteomes" id="UP000547614"/>
    </source>
</evidence>
<evidence type="ECO:0000256" key="1">
    <source>
        <dbReference type="ARBA" id="ARBA00001946"/>
    </source>
</evidence>
<dbReference type="InterPro" id="IPR050469">
    <property type="entry name" value="Diguanylate_Cyclase"/>
</dbReference>
<reference evidence="6 7" key="1">
    <citation type="submission" date="2020-08" db="EMBL/GenBank/DDBJ databases">
        <title>Genomic Encyclopedia of Type Strains, Phase III (KMG-III): the genomes of soil and plant-associated and newly described type strains.</title>
        <authorList>
            <person name="Whitman W."/>
        </authorList>
    </citation>
    <scope>NUCLEOTIDE SEQUENCE [LARGE SCALE GENOMIC DNA]</scope>
    <source>
        <strain evidence="6 7">CECT 7282</strain>
    </source>
</reference>
<dbReference type="RefSeq" id="WP_183325052.1">
    <property type="nucleotide sequence ID" value="NZ_JACHXP010000006.1"/>
</dbReference>
<dbReference type="PANTHER" id="PTHR45138:SF9">
    <property type="entry name" value="DIGUANYLATE CYCLASE DGCM-RELATED"/>
    <property type="match status" value="1"/>
</dbReference>
<dbReference type="AlphaFoldDB" id="A0A839V8J7"/>
<dbReference type="NCBIfam" id="TIGR00254">
    <property type="entry name" value="GGDEF"/>
    <property type="match status" value="1"/>
</dbReference>
<comment type="cofactor">
    <cofactor evidence="1">
        <name>Mg(2+)</name>
        <dbReference type="ChEBI" id="CHEBI:18420"/>
    </cofactor>
</comment>
<evidence type="ECO:0000256" key="3">
    <source>
        <dbReference type="ARBA" id="ARBA00034247"/>
    </source>
</evidence>
<dbReference type="InterPro" id="IPR000160">
    <property type="entry name" value="GGDEF_dom"/>
</dbReference>
<keyword evidence="7" id="KW-1185">Reference proteome</keyword>
<dbReference type="InterPro" id="IPR029787">
    <property type="entry name" value="Nucleotide_cyclase"/>
</dbReference>
<dbReference type="FunFam" id="3.30.70.270:FF:000001">
    <property type="entry name" value="Diguanylate cyclase domain protein"/>
    <property type="match status" value="1"/>
</dbReference>